<sequence>MENDEFPLHCGIRSFNGAEIHIIELLLEKHADHINIVDSEGRTPLHLAAHNPKCHPEVVELLLAHGADVKAKSSKEGNTALHYVAMSNSPRSRSVIDILLKHGGDVDAVNSEGDTPLHSAARNKSDNAPEWDFLQLVSDVNAKNLNGNTPLHFYLQNKTVTRCSYVRTSRFVRKCGNLNLANSQSETPLHFAAQNPNCYPEIIKLLVEHGADVRATTTRDGNTALHYVAMSNDISSHSAVKLLLKRGSSVNVGNLEGDTPLHMAARNDGVNAPLAELLLEHASDVNVKNRIRDTPLHLHLQNKTMMNNFARTLEFVRKSSDINLPNCYGETPLHLVVKNESFHSQFTHSYCQISLIRLLIDHGADNSKEDTTGVSVYKAYCEAVQKFNGQKDPMLEIILQPDEFQKKISSSLHVACLFHKIDSIRDLLRYGTTDVNSTEHFGYSPLLYALIAHGHDDKRLADKCSTIRLLLDYCADMTHQFTRSNLSLSNLVFNGVSNMDEKDYRAMRSVFLKHTAKLLTLRDNPADVSNNPDVIRQFNIYYFPTPEEIGAENIQEFDAWRSQCAGELKWMSHVTISEGFKVTFLDLLLSSAEKAAIYVRNKELVQAYDAKKALFPMYQGILDAKLSRKLERRKLVESAAVAFSDFLGFADPSDDFFERMFSYCSNEDLERLIKGTSDEIDERT</sequence>
<evidence type="ECO:0000313" key="4">
    <source>
        <dbReference type="EMBL" id="OXU30570.1"/>
    </source>
</evidence>
<dbReference type="SUPFAM" id="SSF48403">
    <property type="entry name" value="Ankyrin repeat"/>
    <property type="match status" value="2"/>
</dbReference>
<feature type="repeat" description="ANK" evidence="3">
    <location>
        <begin position="256"/>
        <end position="290"/>
    </location>
</feature>
<evidence type="ECO:0000256" key="1">
    <source>
        <dbReference type="ARBA" id="ARBA00022737"/>
    </source>
</evidence>
<dbReference type="PANTHER" id="PTHR24189">
    <property type="entry name" value="MYOTROPHIN"/>
    <property type="match status" value="1"/>
</dbReference>
<dbReference type="Pfam" id="PF12796">
    <property type="entry name" value="Ank_2"/>
    <property type="match status" value="3"/>
</dbReference>
<dbReference type="InterPro" id="IPR002110">
    <property type="entry name" value="Ankyrin_rpt"/>
</dbReference>
<dbReference type="PANTHER" id="PTHR24189:SF50">
    <property type="entry name" value="ANKYRIN REPEAT AND SOCS BOX PROTEIN 2"/>
    <property type="match status" value="1"/>
</dbReference>
<name>A0A232FJ50_9HYME</name>
<feature type="repeat" description="ANK" evidence="3">
    <location>
        <begin position="76"/>
        <end position="111"/>
    </location>
</feature>
<keyword evidence="2 3" id="KW-0040">ANK repeat</keyword>
<keyword evidence="5" id="KW-1185">Reference proteome</keyword>
<dbReference type="PRINTS" id="PR01415">
    <property type="entry name" value="ANKYRIN"/>
</dbReference>
<dbReference type="PROSITE" id="PS50297">
    <property type="entry name" value="ANK_REP_REGION"/>
    <property type="match status" value="5"/>
</dbReference>
<gene>
    <name evidence="4" type="ORF">TSAR_007175</name>
</gene>
<feature type="repeat" description="ANK" evidence="3">
    <location>
        <begin position="328"/>
        <end position="371"/>
    </location>
</feature>
<keyword evidence="1" id="KW-0677">Repeat</keyword>
<dbReference type="PROSITE" id="PS50088">
    <property type="entry name" value="ANK_REPEAT"/>
    <property type="match status" value="6"/>
</dbReference>
<evidence type="ECO:0000256" key="3">
    <source>
        <dbReference type="PROSITE-ProRule" id="PRU00023"/>
    </source>
</evidence>
<dbReference type="SMART" id="SM00248">
    <property type="entry name" value="ANK"/>
    <property type="match status" value="12"/>
</dbReference>
<dbReference type="InterPro" id="IPR050745">
    <property type="entry name" value="Multifunctional_regulatory"/>
</dbReference>
<evidence type="ECO:0000256" key="2">
    <source>
        <dbReference type="ARBA" id="ARBA00023043"/>
    </source>
</evidence>
<dbReference type="EMBL" id="NNAY01000146">
    <property type="protein sequence ID" value="OXU30570.1"/>
    <property type="molecule type" value="Genomic_DNA"/>
</dbReference>
<dbReference type="Proteomes" id="UP000215335">
    <property type="component" value="Unassembled WGS sequence"/>
</dbReference>
<reference evidence="4 5" key="1">
    <citation type="journal article" date="2017" name="Curr. Biol.">
        <title>The Evolution of Venom by Co-option of Single-Copy Genes.</title>
        <authorList>
            <person name="Martinson E.O."/>
            <person name="Mrinalini"/>
            <person name="Kelkar Y.D."/>
            <person name="Chang C.H."/>
            <person name="Werren J.H."/>
        </authorList>
    </citation>
    <scope>NUCLEOTIDE SEQUENCE [LARGE SCALE GENOMIC DNA]</scope>
    <source>
        <strain evidence="4 5">Alberta</strain>
        <tissue evidence="4">Whole body</tissue>
    </source>
</reference>
<dbReference type="InterPro" id="IPR036770">
    <property type="entry name" value="Ankyrin_rpt-contain_sf"/>
</dbReference>
<dbReference type="AlphaFoldDB" id="A0A232FJ50"/>
<feature type="repeat" description="ANK" evidence="3">
    <location>
        <begin position="40"/>
        <end position="74"/>
    </location>
</feature>
<dbReference type="Gene3D" id="1.25.40.20">
    <property type="entry name" value="Ankyrin repeat-containing domain"/>
    <property type="match status" value="5"/>
</dbReference>
<feature type="repeat" description="ANK" evidence="3">
    <location>
        <begin position="220"/>
        <end position="255"/>
    </location>
</feature>
<comment type="caution">
    <text evidence="4">The sequence shown here is derived from an EMBL/GenBank/DDBJ whole genome shotgun (WGS) entry which is preliminary data.</text>
</comment>
<feature type="repeat" description="ANK" evidence="3">
    <location>
        <begin position="184"/>
        <end position="218"/>
    </location>
</feature>
<proteinExistence type="predicted"/>
<protein>
    <submittedName>
        <fullName evidence="4">Uncharacterized protein</fullName>
    </submittedName>
</protein>
<dbReference type="STRING" id="543379.A0A232FJ50"/>
<organism evidence="4 5">
    <name type="scientific">Trichomalopsis sarcophagae</name>
    <dbReference type="NCBI Taxonomy" id="543379"/>
    <lineage>
        <taxon>Eukaryota</taxon>
        <taxon>Metazoa</taxon>
        <taxon>Ecdysozoa</taxon>
        <taxon>Arthropoda</taxon>
        <taxon>Hexapoda</taxon>
        <taxon>Insecta</taxon>
        <taxon>Pterygota</taxon>
        <taxon>Neoptera</taxon>
        <taxon>Endopterygota</taxon>
        <taxon>Hymenoptera</taxon>
        <taxon>Apocrita</taxon>
        <taxon>Proctotrupomorpha</taxon>
        <taxon>Chalcidoidea</taxon>
        <taxon>Pteromalidae</taxon>
        <taxon>Pteromalinae</taxon>
        <taxon>Trichomalopsis</taxon>
    </lineage>
</organism>
<accession>A0A232FJ50</accession>
<evidence type="ECO:0000313" key="5">
    <source>
        <dbReference type="Proteomes" id="UP000215335"/>
    </source>
</evidence>